<comment type="similarity">
    <text evidence="1">Belongs to the protein-tyrosine phosphatase family.</text>
</comment>
<dbReference type="InterPro" id="IPR029021">
    <property type="entry name" value="Prot-tyrosine_phosphatase-like"/>
</dbReference>
<evidence type="ECO:0000259" key="2">
    <source>
        <dbReference type="PROSITE" id="PS50056"/>
    </source>
</evidence>
<protein>
    <submittedName>
        <fullName evidence="3">Protein tyrosine/serine phosphatase</fullName>
    </submittedName>
</protein>
<dbReference type="InterPro" id="IPR016130">
    <property type="entry name" value="Tyr_Pase_AS"/>
</dbReference>
<organism evidence="3 4">
    <name type="scientific">Prauserella rugosa</name>
    <dbReference type="NCBI Taxonomy" id="43354"/>
    <lineage>
        <taxon>Bacteria</taxon>
        <taxon>Bacillati</taxon>
        <taxon>Actinomycetota</taxon>
        <taxon>Actinomycetes</taxon>
        <taxon>Pseudonocardiales</taxon>
        <taxon>Pseudonocardiaceae</taxon>
        <taxon>Prauserella</taxon>
    </lineage>
</organism>
<dbReference type="Gene3D" id="3.90.190.10">
    <property type="entry name" value="Protein tyrosine phosphatase superfamily"/>
    <property type="match status" value="1"/>
</dbReference>
<dbReference type="InterPro" id="IPR000387">
    <property type="entry name" value="Tyr_Pase_dom"/>
</dbReference>
<dbReference type="PANTHER" id="PTHR31126:SF1">
    <property type="entry name" value="TYROSINE SPECIFIC PROTEIN PHOSPHATASES DOMAIN-CONTAINING PROTEIN"/>
    <property type="match status" value="1"/>
</dbReference>
<reference evidence="3 4" key="1">
    <citation type="submission" date="2019-07" db="EMBL/GenBank/DDBJ databases">
        <title>R&amp;d 2014.</title>
        <authorList>
            <person name="Klenk H.-P."/>
        </authorList>
    </citation>
    <scope>NUCLEOTIDE SEQUENCE [LARGE SCALE GENOMIC DNA]</scope>
    <source>
        <strain evidence="3 4">DSM 43194</strain>
    </source>
</reference>
<evidence type="ECO:0000256" key="1">
    <source>
        <dbReference type="ARBA" id="ARBA00009580"/>
    </source>
</evidence>
<dbReference type="InterPro" id="IPR026893">
    <property type="entry name" value="Tyr/Ser_Pase_IphP-type"/>
</dbReference>
<keyword evidence="4" id="KW-1185">Reference proteome</keyword>
<comment type="caution">
    <text evidence="3">The sequence shown here is derived from an EMBL/GenBank/DDBJ whole genome shotgun (WGS) entry which is preliminary data.</text>
</comment>
<dbReference type="PANTHER" id="PTHR31126">
    <property type="entry name" value="TYROSINE-PROTEIN PHOSPHATASE"/>
    <property type="match status" value="1"/>
</dbReference>
<dbReference type="Proteomes" id="UP000317303">
    <property type="component" value="Unassembled WGS sequence"/>
</dbReference>
<dbReference type="Pfam" id="PF13350">
    <property type="entry name" value="Y_phosphatase3"/>
    <property type="match status" value="1"/>
</dbReference>
<dbReference type="PROSITE" id="PS00383">
    <property type="entry name" value="TYR_PHOSPHATASE_1"/>
    <property type="match status" value="1"/>
</dbReference>
<dbReference type="PROSITE" id="PS50056">
    <property type="entry name" value="TYR_PHOSPHATASE_2"/>
    <property type="match status" value="1"/>
</dbReference>
<evidence type="ECO:0000313" key="3">
    <source>
        <dbReference type="EMBL" id="TWH18633.1"/>
    </source>
</evidence>
<dbReference type="GO" id="GO:0004721">
    <property type="term" value="F:phosphoprotein phosphatase activity"/>
    <property type="evidence" value="ECO:0007669"/>
    <property type="project" value="InterPro"/>
</dbReference>
<dbReference type="SUPFAM" id="SSF52799">
    <property type="entry name" value="(Phosphotyrosine protein) phosphatases II"/>
    <property type="match status" value="1"/>
</dbReference>
<dbReference type="EMBL" id="VLJV01000001">
    <property type="protein sequence ID" value="TWH18633.1"/>
    <property type="molecule type" value="Genomic_DNA"/>
</dbReference>
<sequence length="251" mass="27047">MSMNTCYPALLGFREVSGQRSSFGGQVRSGVLYRSGTPQFLDYATALRLLRDTSITATVDLRLQHEVEQEGRGPLDELGVGHLTHAIQVGALVSANSAVAPMTGDDPVVATYLRYLDEGPEAVAGAIADIVQLGGAPVLVHCTVGKDRTGVIIAMALAAVGVDHDEIATEYGLLANQVEESMQRLRGMKSYGDAVDLYPPETFAVEPGSIIRFLDAVDHRHGGTREFLLSHGFTHQMLEELEESLLDRTVI</sequence>
<dbReference type="AlphaFoldDB" id="A0A660CA74"/>
<gene>
    <name evidence="3" type="ORF">JD82_00454</name>
</gene>
<proteinExistence type="inferred from homology"/>
<evidence type="ECO:0000313" key="4">
    <source>
        <dbReference type="Proteomes" id="UP000317303"/>
    </source>
</evidence>
<accession>A0A660CA74</accession>
<feature type="domain" description="Tyrosine specific protein phosphatases" evidence="2">
    <location>
        <begin position="110"/>
        <end position="186"/>
    </location>
</feature>
<name>A0A660CA74_9PSEU</name>